<dbReference type="PANTHER" id="PTHR43798">
    <property type="entry name" value="MONOACYLGLYCEROL LIPASE"/>
    <property type="match status" value="1"/>
</dbReference>
<reference evidence="2 3" key="1">
    <citation type="submission" date="2018-08" db="EMBL/GenBank/DDBJ databases">
        <authorList>
            <person name="Khan S.A."/>
        </authorList>
    </citation>
    <scope>NUCLEOTIDE SEQUENCE [LARGE SCALE GENOMIC DNA]</scope>
    <source>
        <strain evidence="2 3">GTF-13</strain>
    </source>
</reference>
<dbReference type="GO" id="GO:0016020">
    <property type="term" value="C:membrane"/>
    <property type="evidence" value="ECO:0007669"/>
    <property type="project" value="TreeGrafter"/>
</dbReference>
<dbReference type="InterPro" id="IPR000073">
    <property type="entry name" value="AB_hydrolase_1"/>
</dbReference>
<gene>
    <name evidence="2" type="ORF">D0544_08415</name>
</gene>
<protein>
    <submittedName>
        <fullName evidence="2">Alpha/beta hydrolase</fullName>
    </submittedName>
</protein>
<dbReference type="InterPro" id="IPR029058">
    <property type="entry name" value="AB_hydrolase_fold"/>
</dbReference>
<name>A0A3P3VR28_9GAMM</name>
<dbReference type="GO" id="GO:0047372">
    <property type="term" value="F:monoacylglycerol lipase activity"/>
    <property type="evidence" value="ECO:0007669"/>
    <property type="project" value="TreeGrafter"/>
</dbReference>
<dbReference type="GO" id="GO:0046464">
    <property type="term" value="P:acylglycerol catabolic process"/>
    <property type="evidence" value="ECO:0007669"/>
    <property type="project" value="TreeGrafter"/>
</dbReference>
<dbReference type="InterPro" id="IPR000639">
    <property type="entry name" value="Epox_hydrolase-like"/>
</dbReference>
<feature type="domain" description="AB hydrolase-1" evidence="1">
    <location>
        <begin position="26"/>
        <end position="256"/>
    </location>
</feature>
<reference evidence="2 3" key="2">
    <citation type="submission" date="2018-12" db="EMBL/GenBank/DDBJ databases">
        <title>Simiduia agarivorans gen. nov., sp. nov., a marine, agarolytic bacterium isolated from shallow coastal water from Keelung, Taiwan.</title>
        <authorList>
            <person name="Shieh W.Y."/>
        </authorList>
    </citation>
    <scope>NUCLEOTIDE SEQUENCE [LARGE SCALE GENOMIC DNA]</scope>
    <source>
        <strain evidence="2 3">GTF-13</strain>
    </source>
</reference>
<dbReference type="Pfam" id="PF00561">
    <property type="entry name" value="Abhydrolase_1"/>
    <property type="match status" value="1"/>
</dbReference>
<dbReference type="AlphaFoldDB" id="A0A3P3VR28"/>
<dbReference type="Gene3D" id="3.40.50.1820">
    <property type="entry name" value="alpha/beta hydrolase"/>
    <property type="match status" value="1"/>
</dbReference>
<proteinExistence type="predicted"/>
<keyword evidence="3" id="KW-1185">Reference proteome</keyword>
<evidence type="ECO:0000313" key="2">
    <source>
        <dbReference type="EMBL" id="RRJ85080.1"/>
    </source>
</evidence>
<organism evidence="2 3">
    <name type="scientific">Aestuariirhabdus litorea</name>
    <dbReference type="NCBI Taxonomy" id="2528527"/>
    <lineage>
        <taxon>Bacteria</taxon>
        <taxon>Pseudomonadati</taxon>
        <taxon>Pseudomonadota</taxon>
        <taxon>Gammaproteobacteria</taxon>
        <taxon>Oceanospirillales</taxon>
        <taxon>Aestuariirhabdaceae</taxon>
        <taxon>Aestuariirhabdus</taxon>
    </lineage>
</organism>
<accession>A0A3P3VR28</accession>
<comment type="caution">
    <text evidence="2">The sequence shown here is derived from an EMBL/GenBank/DDBJ whole genome shotgun (WGS) entry which is preliminary data.</text>
</comment>
<evidence type="ECO:0000259" key="1">
    <source>
        <dbReference type="Pfam" id="PF00561"/>
    </source>
</evidence>
<dbReference type="InterPro" id="IPR050266">
    <property type="entry name" value="AB_hydrolase_sf"/>
</dbReference>
<evidence type="ECO:0000313" key="3">
    <source>
        <dbReference type="Proteomes" id="UP000280792"/>
    </source>
</evidence>
<dbReference type="SUPFAM" id="SSF53474">
    <property type="entry name" value="alpha/beta-Hydrolases"/>
    <property type="match status" value="1"/>
</dbReference>
<dbReference type="PRINTS" id="PR00412">
    <property type="entry name" value="EPOXHYDRLASE"/>
</dbReference>
<dbReference type="PANTHER" id="PTHR43798:SF33">
    <property type="entry name" value="HYDROLASE, PUTATIVE (AFU_ORTHOLOGUE AFUA_2G14860)-RELATED"/>
    <property type="match status" value="1"/>
</dbReference>
<dbReference type="RefSeq" id="WP_125015510.1">
    <property type="nucleotide sequence ID" value="NZ_QWEZ01000001.1"/>
</dbReference>
<dbReference type="PRINTS" id="PR00111">
    <property type="entry name" value="ABHYDROLASE"/>
</dbReference>
<dbReference type="EMBL" id="QWEZ01000001">
    <property type="protein sequence ID" value="RRJ85080.1"/>
    <property type="molecule type" value="Genomic_DNA"/>
</dbReference>
<dbReference type="Proteomes" id="UP000280792">
    <property type="component" value="Unassembled WGS sequence"/>
</dbReference>
<sequence length="288" mass="32087">MQQFEQRFVRSGDLSICVYIAGEGEPLLLIHGYPETHLCWWDLAPKLVAEGYQVICPDLRGYGASDKPVGTADHANYSKRAMASDMIAIMDALGHERFRVVGHDRGARVTHRLCLDHPDRVLNATLIDIIPTRTFYEQVTHASAQAYFHWFFLTQPHPLPERLIGGDPLIYLHRGLGSRLGGVEAIEPEVLAAFEANMTDPAVIHATCEDYRAGATIDLEHDRADQHKKISCPLLVVWGTLGPMGQLFDVLATWQDKAIDVRGAGLECGHYPAQEKPDELLALLNDFL</sequence>
<keyword evidence="2" id="KW-0378">Hydrolase</keyword>